<dbReference type="Gene3D" id="3.50.50.60">
    <property type="entry name" value="FAD/NAD(P)-binding domain"/>
    <property type="match status" value="1"/>
</dbReference>
<evidence type="ECO:0000313" key="3">
    <source>
        <dbReference type="Proteomes" id="UP001212997"/>
    </source>
</evidence>
<dbReference type="SUPFAM" id="SSF51905">
    <property type="entry name" value="FAD/NAD(P)-binding domain"/>
    <property type="match status" value="1"/>
</dbReference>
<reference evidence="2" key="1">
    <citation type="submission" date="2022-07" db="EMBL/GenBank/DDBJ databases">
        <title>Genome Sequence of Physisporinus lineatus.</title>
        <authorList>
            <person name="Buettner E."/>
        </authorList>
    </citation>
    <scope>NUCLEOTIDE SEQUENCE</scope>
    <source>
        <strain evidence="2">VT162</strain>
    </source>
</reference>
<dbReference type="Gene3D" id="3.30.9.60">
    <property type="match status" value="1"/>
</dbReference>
<accession>A0AAD5V4D1</accession>
<dbReference type="Pfam" id="PF22607">
    <property type="entry name" value="FAD_binding-like"/>
    <property type="match status" value="1"/>
</dbReference>
<dbReference type="PANTHER" id="PTHR47469:SF2">
    <property type="entry name" value="OS06G0597600 PROTEIN"/>
    <property type="match status" value="1"/>
</dbReference>
<dbReference type="Proteomes" id="UP001212997">
    <property type="component" value="Unassembled WGS sequence"/>
</dbReference>
<sequence length="408" mass="45320">MLNIIVVGGSIGGLMAGVAMKRLGHTVTVYERSPSRLLHDRGAGIVVGGETLEYFTKHDRTQTPLYVRSPFRHNLDREGGEASRSNYPQEMTSWDLLYHILRANFDGLETPYVNQCAARDDVQGEYRHGHSVEKVETEEGTGKVKVFYRTHEGQEGNTTADMVIAADGSGGTLRKYLLPNVVRTYAGYVAWRGTVVESKLSEEAKDALVERFTFYHAPHIQLQMLSYLIPGENGSIEPGKRKLNWVWYNNIEEGSEHWNSTMTDTDGVLHNYIMPVGKVRPEILEAQLAKARAVLPPQFSEIVHKTETPFIQAITDVICPKVTFLDGRVVLLGDSIAGFRPHTAASTSQAAMNSLLLEALMKKTGGVLGKREAAIYEENSLAYATQLSEHGIRLGNRSQFGEQRCAIQ</sequence>
<dbReference type="InterPro" id="IPR036188">
    <property type="entry name" value="FAD/NAD-bd_sf"/>
</dbReference>
<dbReference type="InterPro" id="IPR053212">
    <property type="entry name" value="DHP_3-monooxygenase"/>
</dbReference>
<dbReference type="PANTHER" id="PTHR47469">
    <property type="entry name" value="MONOOXYGENASE-LIKE"/>
    <property type="match status" value="1"/>
</dbReference>
<feature type="domain" description="2,6-dihydroxypyridine 3-monooxygenase substrate binding" evidence="1">
    <location>
        <begin position="185"/>
        <end position="316"/>
    </location>
</feature>
<dbReference type="NCBIfam" id="NF005566">
    <property type="entry name" value="PRK07236.1"/>
    <property type="match status" value="1"/>
</dbReference>
<keyword evidence="3" id="KW-1185">Reference proteome</keyword>
<dbReference type="InterPro" id="IPR054707">
    <property type="entry name" value="DhpH_subs-bd"/>
</dbReference>
<dbReference type="EMBL" id="JANAWD010000134">
    <property type="protein sequence ID" value="KAJ3486029.1"/>
    <property type="molecule type" value="Genomic_DNA"/>
</dbReference>
<evidence type="ECO:0000313" key="2">
    <source>
        <dbReference type="EMBL" id="KAJ3486029.1"/>
    </source>
</evidence>
<dbReference type="SUPFAM" id="SSF54373">
    <property type="entry name" value="FAD-linked reductases, C-terminal domain"/>
    <property type="match status" value="1"/>
</dbReference>
<organism evidence="2 3">
    <name type="scientific">Meripilus lineatus</name>
    <dbReference type="NCBI Taxonomy" id="2056292"/>
    <lineage>
        <taxon>Eukaryota</taxon>
        <taxon>Fungi</taxon>
        <taxon>Dikarya</taxon>
        <taxon>Basidiomycota</taxon>
        <taxon>Agaricomycotina</taxon>
        <taxon>Agaricomycetes</taxon>
        <taxon>Polyporales</taxon>
        <taxon>Meripilaceae</taxon>
        <taxon>Meripilus</taxon>
    </lineage>
</organism>
<evidence type="ECO:0000259" key="1">
    <source>
        <dbReference type="Pfam" id="PF22607"/>
    </source>
</evidence>
<name>A0AAD5V4D1_9APHY</name>
<comment type="caution">
    <text evidence="2">The sequence shown here is derived from an EMBL/GenBank/DDBJ whole genome shotgun (WGS) entry which is preliminary data.</text>
</comment>
<dbReference type="AlphaFoldDB" id="A0AAD5V4D1"/>
<protein>
    <recommendedName>
        <fullName evidence="1">2,6-dihydroxypyridine 3-monooxygenase substrate binding domain-containing protein</fullName>
    </recommendedName>
</protein>
<gene>
    <name evidence="2" type="ORF">NLI96_g4521</name>
</gene>
<proteinExistence type="predicted"/>